<dbReference type="EMBL" id="SVNY01000004">
    <property type="protein sequence ID" value="MBE6833809.1"/>
    <property type="molecule type" value="Genomic_DNA"/>
</dbReference>
<dbReference type="AlphaFoldDB" id="A0A928KT50"/>
<dbReference type="InterPro" id="IPR006140">
    <property type="entry name" value="D-isomer_DH_NAD-bd"/>
</dbReference>
<dbReference type="Proteomes" id="UP000754750">
    <property type="component" value="Unassembled WGS sequence"/>
</dbReference>
<dbReference type="Gene3D" id="3.40.50.720">
    <property type="entry name" value="NAD(P)-binding Rossmann-like Domain"/>
    <property type="match status" value="1"/>
</dbReference>
<gene>
    <name evidence="3" type="ORF">E7512_09555</name>
</gene>
<dbReference type="InterPro" id="IPR036291">
    <property type="entry name" value="NAD(P)-bd_dom_sf"/>
</dbReference>
<dbReference type="Pfam" id="PF16924">
    <property type="entry name" value="DpaA_N"/>
    <property type="match status" value="1"/>
</dbReference>
<dbReference type="RefSeq" id="WP_020073543.1">
    <property type="nucleotide sequence ID" value="NZ_JBKWRC010000007.1"/>
</dbReference>
<evidence type="ECO:0000259" key="2">
    <source>
        <dbReference type="Pfam" id="PF16924"/>
    </source>
</evidence>
<comment type="caution">
    <text evidence="3">The sequence shown here is derived from an EMBL/GenBank/DDBJ whole genome shotgun (WGS) entry which is preliminary data.</text>
</comment>
<name>A0A928KT50_9FIRM</name>
<dbReference type="GO" id="GO:0051287">
    <property type="term" value="F:NAD binding"/>
    <property type="evidence" value="ECO:0007669"/>
    <property type="project" value="InterPro"/>
</dbReference>
<dbReference type="Pfam" id="PF02826">
    <property type="entry name" value="2-Hacid_dh_C"/>
    <property type="match status" value="1"/>
</dbReference>
<protein>
    <submittedName>
        <fullName evidence="3">Dipicolinate synthase</fullName>
    </submittedName>
</protein>
<evidence type="ECO:0000259" key="1">
    <source>
        <dbReference type="Pfam" id="PF02826"/>
    </source>
</evidence>
<organism evidence="3 4">
    <name type="scientific">Faecalispora sporosphaeroides</name>
    <dbReference type="NCBI Taxonomy" id="1549"/>
    <lineage>
        <taxon>Bacteria</taxon>
        <taxon>Bacillati</taxon>
        <taxon>Bacillota</taxon>
        <taxon>Clostridia</taxon>
        <taxon>Eubacteriales</taxon>
        <taxon>Oscillospiraceae</taxon>
        <taxon>Faecalispora</taxon>
    </lineage>
</organism>
<evidence type="ECO:0000313" key="4">
    <source>
        <dbReference type="Proteomes" id="UP000754750"/>
    </source>
</evidence>
<proteinExistence type="predicted"/>
<sequence>MEWNSFGVIGGDQRQIALAESIAADGYTVYACGFDKAAELKGVRAAELRDLALVCDTIVLPLPVTRDGQHLNTPLGSELIPLDEEFAQLMRNRRVFGGMMDRLYQTSELWQEIDTRDYFAREELAVRNAALTAEGSIEIAMKEYPGAIGKSRCLVAGFGRIGKALAHMLRGLGAKVSVSARRPEDFAWIEVYGYEPVHTGSICQKEQYDIIFNTIPARVFTRRVLSAIPTDTILIDLASAPGGVDTEAAEKLGIHVIPALSLPGKAAPKAAGEVIKGTIYNMMEE</sequence>
<reference evidence="3" key="1">
    <citation type="submission" date="2019-04" db="EMBL/GenBank/DDBJ databases">
        <title>Evolution of Biomass-Degrading Anaerobic Consortia Revealed by Metagenomics.</title>
        <authorList>
            <person name="Peng X."/>
        </authorList>
    </citation>
    <scope>NUCLEOTIDE SEQUENCE</scope>
    <source>
        <strain evidence="3">SIG551</strain>
    </source>
</reference>
<feature type="domain" description="D-isomer specific 2-hydroxyacid dehydrogenase NAD-binding" evidence="1">
    <location>
        <begin position="148"/>
        <end position="236"/>
    </location>
</feature>
<dbReference type="SUPFAM" id="SSF51735">
    <property type="entry name" value="NAD(P)-binding Rossmann-fold domains"/>
    <property type="match status" value="1"/>
</dbReference>
<feature type="domain" description="Dipicolinate synthase subunit A N-terminal" evidence="2">
    <location>
        <begin position="6"/>
        <end position="101"/>
    </location>
</feature>
<dbReference type="InterPro" id="IPR031629">
    <property type="entry name" value="DpaA_N"/>
</dbReference>
<evidence type="ECO:0000313" key="3">
    <source>
        <dbReference type="EMBL" id="MBE6833809.1"/>
    </source>
</evidence>
<accession>A0A928KT50</accession>